<name>A0AA39KDP8_ARMTA</name>
<organism evidence="2 3">
    <name type="scientific">Armillaria tabescens</name>
    <name type="common">Ringless honey mushroom</name>
    <name type="synonym">Agaricus tabescens</name>
    <dbReference type="NCBI Taxonomy" id="1929756"/>
    <lineage>
        <taxon>Eukaryota</taxon>
        <taxon>Fungi</taxon>
        <taxon>Dikarya</taxon>
        <taxon>Basidiomycota</taxon>
        <taxon>Agaricomycotina</taxon>
        <taxon>Agaricomycetes</taxon>
        <taxon>Agaricomycetidae</taxon>
        <taxon>Agaricales</taxon>
        <taxon>Marasmiineae</taxon>
        <taxon>Physalacriaceae</taxon>
        <taxon>Desarmillaria</taxon>
    </lineage>
</organism>
<accession>A0AA39KDP8</accession>
<gene>
    <name evidence="2" type="ORF">EV420DRAFT_1539246</name>
</gene>
<dbReference type="GeneID" id="85356588"/>
<keyword evidence="3" id="KW-1185">Reference proteome</keyword>
<dbReference type="RefSeq" id="XP_060331495.1">
    <property type="nucleotide sequence ID" value="XM_060473040.1"/>
</dbReference>
<comment type="caution">
    <text evidence="2">The sequence shown here is derived from an EMBL/GenBank/DDBJ whole genome shotgun (WGS) entry which is preliminary data.</text>
</comment>
<protein>
    <submittedName>
        <fullName evidence="2">Uncharacterized protein</fullName>
    </submittedName>
</protein>
<dbReference type="AlphaFoldDB" id="A0AA39KDP8"/>
<reference evidence="2" key="1">
    <citation type="submission" date="2023-06" db="EMBL/GenBank/DDBJ databases">
        <authorList>
            <consortium name="Lawrence Berkeley National Laboratory"/>
            <person name="Ahrendt S."/>
            <person name="Sahu N."/>
            <person name="Indic B."/>
            <person name="Wong-Bajracharya J."/>
            <person name="Merenyi Z."/>
            <person name="Ke H.-M."/>
            <person name="Monk M."/>
            <person name="Kocsube S."/>
            <person name="Drula E."/>
            <person name="Lipzen A."/>
            <person name="Balint B."/>
            <person name="Henrissat B."/>
            <person name="Andreopoulos B."/>
            <person name="Martin F.M."/>
            <person name="Harder C.B."/>
            <person name="Rigling D."/>
            <person name="Ford K.L."/>
            <person name="Foster G.D."/>
            <person name="Pangilinan J."/>
            <person name="Papanicolaou A."/>
            <person name="Barry K."/>
            <person name="LaButti K."/>
            <person name="Viragh M."/>
            <person name="Koriabine M."/>
            <person name="Yan M."/>
            <person name="Riley R."/>
            <person name="Champramary S."/>
            <person name="Plett K.L."/>
            <person name="Tsai I.J."/>
            <person name="Slot J."/>
            <person name="Sipos G."/>
            <person name="Plett J."/>
            <person name="Nagy L.G."/>
            <person name="Grigoriev I.V."/>
        </authorList>
    </citation>
    <scope>NUCLEOTIDE SEQUENCE</scope>
    <source>
        <strain evidence="2">CCBAS 213</strain>
    </source>
</reference>
<dbReference type="Proteomes" id="UP001175211">
    <property type="component" value="Unassembled WGS sequence"/>
</dbReference>
<dbReference type="EMBL" id="JAUEPS010000015">
    <property type="protein sequence ID" value="KAK0459269.1"/>
    <property type="molecule type" value="Genomic_DNA"/>
</dbReference>
<evidence type="ECO:0000256" key="1">
    <source>
        <dbReference type="SAM" id="SignalP"/>
    </source>
</evidence>
<proteinExistence type="predicted"/>
<evidence type="ECO:0000313" key="2">
    <source>
        <dbReference type="EMBL" id="KAK0459269.1"/>
    </source>
</evidence>
<sequence length="97" mass="10373">MQIRFFLSIILAACAVKVMADVAEPADTKYCSNGGTIAKDNETWTKKGCDPASSAGIKSAHNCKNSGGKYYLCKQGATWTCSAVRNLVGLEKGECFK</sequence>
<keyword evidence="1" id="KW-0732">Signal</keyword>
<feature type="signal peptide" evidence="1">
    <location>
        <begin position="1"/>
        <end position="20"/>
    </location>
</feature>
<feature type="chain" id="PRO_5041263043" evidence="1">
    <location>
        <begin position="21"/>
        <end position="97"/>
    </location>
</feature>
<evidence type="ECO:0000313" key="3">
    <source>
        <dbReference type="Proteomes" id="UP001175211"/>
    </source>
</evidence>